<keyword evidence="1" id="KW-0812">Transmembrane</keyword>
<evidence type="ECO:0008006" key="4">
    <source>
        <dbReference type="Google" id="ProtNLM"/>
    </source>
</evidence>
<keyword evidence="1" id="KW-1133">Transmembrane helix</keyword>
<feature type="transmembrane region" description="Helical" evidence="1">
    <location>
        <begin position="108"/>
        <end position="127"/>
    </location>
</feature>
<evidence type="ECO:0000313" key="3">
    <source>
        <dbReference type="Proteomes" id="UP000886749"/>
    </source>
</evidence>
<feature type="transmembrane region" description="Helical" evidence="1">
    <location>
        <begin position="72"/>
        <end position="93"/>
    </location>
</feature>
<dbReference type="AlphaFoldDB" id="A0A9D1DBY8"/>
<comment type="caution">
    <text evidence="2">The sequence shown here is derived from an EMBL/GenBank/DDBJ whole genome shotgun (WGS) entry which is preliminary data.</text>
</comment>
<name>A0A9D1DBY8_9FIRM</name>
<protein>
    <recommendedName>
        <fullName evidence="4">Transmembrane protein</fullName>
    </recommendedName>
</protein>
<dbReference type="EMBL" id="DVGY01000026">
    <property type="protein sequence ID" value="HIR40396.1"/>
    <property type="molecule type" value="Genomic_DNA"/>
</dbReference>
<organism evidence="2 3">
    <name type="scientific">Candidatus Egerieicola pullicola</name>
    <dbReference type="NCBI Taxonomy" id="2840775"/>
    <lineage>
        <taxon>Bacteria</taxon>
        <taxon>Bacillati</taxon>
        <taxon>Bacillota</taxon>
        <taxon>Clostridia</taxon>
        <taxon>Eubacteriales</taxon>
        <taxon>Oscillospiraceae</taxon>
        <taxon>Oscillospiraceae incertae sedis</taxon>
        <taxon>Candidatus Egerieicola</taxon>
    </lineage>
</organism>
<keyword evidence="1" id="KW-0472">Membrane</keyword>
<evidence type="ECO:0000313" key="2">
    <source>
        <dbReference type="EMBL" id="HIR40396.1"/>
    </source>
</evidence>
<dbReference type="Proteomes" id="UP000886749">
    <property type="component" value="Unassembled WGS sequence"/>
</dbReference>
<evidence type="ECO:0000256" key="1">
    <source>
        <dbReference type="SAM" id="Phobius"/>
    </source>
</evidence>
<feature type="transmembrane region" description="Helical" evidence="1">
    <location>
        <begin position="39"/>
        <end position="60"/>
    </location>
</feature>
<reference evidence="2" key="2">
    <citation type="journal article" date="2021" name="PeerJ">
        <title>Extensive microbial diversity within the chicken gut microbiome revealed by metagenomics and culture.</title>
        <authorList>
            <person name="Gilroy R."/>
            <person name="Ravi A."/>
            <person name="Getino M."/>
            <person name="Pursley I."/>
            <person name="Horton D.L."/>
            <person name="Alikhan N.F."/>
            <person name="Baker D."/>
            <person name="Gharbi K."/>
            <person name="Hall N."/>
            <person name="Watson M."/>
            <person name="Adriaenssens E.M."/>
            <person name="Foster-Nyarko E."/>
            <person name="Jarju S."/>
            <person name="Secka A."/>
            <person name="Antonio M."/>
            <person name="Oren A."/>
            <person name="Chaudhuri R.R."/>
            <person name="La Ragione R."/>
            <person name="Hildebrand F."/>
            <person name="Pallen M.J."/>
        </authorList>
    </citation>
    <scope>NUCLEOTIDE SEQUENCE</scope>
    <source>
        <strain evidence="2">CHK184-25365</strain>
    </source>
</reference>
<proteinExistence type="predicted"/>
<gene>
    <name evidence="2" type="ORF">IAB36_01010</name>
</gene>
<sequence length="130" mass="14390">MKTKRWKFALSLLVSLMLFAVLPWGGVLLPGDGLGLAYGFYIYLPGLVVLPIVFGIILGRQAGRWDAKKIDLMLWAVGLFLLHLGAYCLPQVLWCLTSGTDLWYAFDLFYLLSAVGLGTVFFAASLLTRT</sequence>
<accession>A0A9D1DBY8</accession>
<reference evidence="2" key="1">
    <citation type="submission" date="2020-10" db="EMBL/GenBank/DDBJ databases">
        <authorList>
            <person name="Gilroy R."/>
        </authorList>
    </citation>
    <scope>NUCLEOTIDE SEQUENCE</scope>
    <source>
        <strain evidence="2">CHK184-25365</strain>
    </source>
</reference>